<dbReference type="GO" id="GO:0008270">
    <property type="term" value="F:zinc ion binding"/>
    <property type="evidence" value="ECO:0007669"/>
    <property type="project" value="TreeGrafter"/>
</dbReference>
<keyword evidence="5" id="KW-0472">Membrane</keyword>
<protein>
    <recommendedName>
        <fullName evidence="7">LITAF domain-containing protein</fullName>
    </recommendedName>
</protein>
<evidence type="ECO:0000256" key="3">
    <source>
        <dbReference type="ARBA" id="ARBA00022723"/>
    </source>
</evidence>
<sequence>MSFAPTSGTPASSTSTPASDASASTTAVCAPGVIEVSSLGSHAAPVRCPHCAATAVTRVEYSAGRTTRVCAVATSLLLSPAAGFVPYLIDGTKDKKHFCGSCGTLLAVWHRSGRLEIAAEKARDGEEKEQNGALMEQMLTLALVQEGAES</sequence>
<gene>
    <name evidence="8" type="ORF">AURDEDRAFT_154940</name>
</gene>
<dbReference type="AlphaFoldDB" id="J0D7J6"/>
<evidence type="ECO:0000256" key="6">
    <source>
        <dbReference type="SAM" id="MobiDB-lite"/>
    </source>
</evidence>
<accession>J0D7J6</accession>
<feature type="region of interest" description="Disordered" evidence="6">
    <location>
        <begin position="1"/>
        <end position="22"/>
    </location>
</feature>
<dbReference type="OrthoDB" id="5599753at2759"/>
<comment type="similarity">
    <text evidence="2">Belongs to the CDIP1/LITAF family.</text>
</comment>
<dbReference type="KEGG" id="adl:AURDEDRAFT_154940"/>
<evidence type="ECO:0000256" key="1">
    <source>
        <dbReference type="ARBA" id="ARBA00004170"/>
    </source>
</evidence>
<dbReference type="InterPro" id="IPR037519">
    <property type="entry name" value="LITAF_fam"/>
</dbReference>
<keyword evidence="3" id="KW-0479">Metal-binding</keyword>
<organism evidence="8 9">
    <name type="scientific">Auricularia subglabra (strain TFB-10046 / SS5)</name>
    <name type="common">White-rot fungus</name>
    <name type="synonym">Auricularia delicata (strain TFB10046)</name>
    <dbReference type="NCBI Taxonomy" id="717982"/>
    <lineage>
        <taxon>Eukaryota</taxon>
        <taxon>Fungi</taxon>
        <taxon>Dikarya</taxon>
        <taxon>Basidiomycota</taxon>
        <taxon>Agaricomycotina</taxon>
        <taxon>Agaricomycetes</taxon>
        <taxon>Auriculariales</taxon>
        <taxon>Auriculariaceae</taxon>
        <taxon>Auricularia</taxon>
    </lineage>
</organism>
<evidence type="ECO:0000259" key="7">
    <source>
        <dbReference type="PROSITE" id="PS51837"/>
    </source>
</evidence>
<evidence type="ECO:0000256" key="4">
    <source>
        <dbReference type="ARBA" id="ARBA00022833"/>
    </source>
</evidence>
<feature type="domain" description="LITAF" evidence="7">
    <location>
        <begin position="28"/>
        <end position="111"/>
    </location>
</feature>
<dbReference type="Proteomes" id="UP000006514">
    <property type="component" value="Unassembled WGS sequence"/>
</dbReference>
<dbReference type="PANTHER" id="PTHR23292">
    <property type="entry name" value="LIPOPOLYSACCHARIDE-INDUCED TUMOR NECROSIS FACTOR-ALPHA FACTOR"/>
    <property type="match status" value="1"/>
</dbReference>
<dbReference type="EMBL" id="JH687904">
    <property type="protein sequence ID" value="EJD35107.1"/>
    <property type="molecule type" value="Genomic_DNA"/>
</dbReference>
<dbReference type="InterPro" id="IPR006629">
    <property type="entry name" value="LITAF"/>
</dbReference>
<proteinExistence type="inferred from homology"/>
<dbReference type="Pfam" id="PF10601">
    <property type="entry name" value="zf-LITAF-like"/>
    <property type="match status" value="1"/>
</dbReference>
<comment type="subcellular location">
    <subcellularLocation>
        <location evidence="1">Membrane</location>
        <topology evidence="1">Peripheral membrane protein</topology>
    </subcellularLocation>
</comment>
<name>J0D7J6_AURST</name>
<evidence type="ECO:0000256" key="2">
    <source>
        <dbReference type="ARBA" id="ARBA00005975"/>
    </source>
</evidence>
<evidence type="ECO:0000313" key="9">
    <source>
        <dbReference type="Proteomes" id="UP000006514"/>
    </source>
</evidence>
<dbReference type="SMART" id="SM00714">
    <property type="entry name" value="LITAF"/>
    <property type="match status" value="1"/>
</dbReference>
<keyword evidence="4" id="KW-0862">Zinc</keyword>
<dbReference type="InParanoid" id="J0D7J6"/>
<dbReference type="OMA" id="YCINCCK"/>
<evidence type="ECO:0000256" key="5">
    <source>
        <dbReference type="ARBA" id="ARBA00023136"/>
    </source>
</evidence>
<dbReference type="PROSITE" id="PS51837">
    <property type="entry name" value="LITAF"/>
    <property type="match status" value="1"/>
</dbReference>
<keyword evidence="9" id="KW-1185">Reference proteome</keyword>
<dbReference type="PANTHER" id="PTHR23292:SF6">
    <property type="entry name" value="FI16602P1-RELATED"/>
    <property type="match status" value="1"/>
</dbReference>
<dbReference type="GO" id="GO:0016020">
    <property type="term" value="C:membrane"/>
    <property type="evidence" value="ECO:0007669"/>
    <property type="project" value="UniProtKB-SubCell"/>
</dbReference>
<reference evidence="9" key="1">
    <citation type="journal article" date="2012" name="Science">
        <title>The Paleozoic origin of enzymatic lignin decomposition reconstructed from 31 fungal genomes.</title>
        <authorList>
            <person name="Floudas D."/>
            <person name="Binder M."/>
            <person name="Riley R."/>
            <person name="Barry K."/>
            <person name="Blanchette R.A."/>
            <person name="Henrissat B."/>
            <person name="Martinez A.T."/>
            <person name="Otillar R."/>
            <person name="Spatafora J.W."/>
            <person name="Yadav J.S."/>
            <person name="Aerts A."/>
            <person name="Benoit I."/>
            <person name="Boyd A."/>
            <person name="Carlson A."/>
            <person name="Copeland A."/>
            <person name="Coutinho P.M."/>
            <person name="de Vries R.P."/>
            <person name="Ferreira P."/>
            <person name="Findley K."/>
            <person name="Foster B."/>
            <person name="Gaskell J."/>
            <person name="Glotzer D."/>
            <person name="Gorecki P."/>
            <person name="Heitman J."/>
            <person name="Hesse C."/>
            <person name="Hori C."/>
            <person name="Igarashi K."/>
            <person name="Jurgens J.A."/>
            <person name="Kallen N."/>
            <person name="Kersten P."/>
            <person name="Kohler A."/>
            <person name="Kuees U."/>
            <person name="Kumar T.K.A."/>
            <person name="Kuo A."/>
            <person name="LaButti K."/>
            <person name="Larrondo L.F."/>
            <person name="Lindquist E."/>
            <person name="Ling A."/>
            <person name="Lombard V."/>
            <person name="Lucas S."/>
            <person name="Lundell T."/>
            <person name="Martin R."/>
            <person name="McLaughlin D.J."/>
            <person name="Morgenstern I."/>
            <person name="Morin E."/>
            <person name="Murat C."/>
            <person name="Nagy L.G."/>
            <person name="Nolan M."/>
            <person name="Ohm R.A."/>
            <person name="Patyshakuliyeva A."/>
            <person name="Rokas A."/>
            <person name="Ruiz-Duenas F.J."/>
            <person name="Sabat G."/>
            <person name="Salamov A."/>
            <person name="Samejima M."/>
            <person name="Schmutz J."/>
            <person name="Slot J.C."/>
            <person name="St John F."/>
            <person name="Stenlid J."/>
            <person name="Sun H."/>
            <person name="Sun S."/>
            <person name="Syed K."/>
            <person name="Tsang A."/>
            <person name="Wiebenga A."/>
            <person name="Young D."/>
            <person name="Pisabarro A."/>
            <person name="Eastwood D.C."/>
            <person name="Martin F."/>
            <person name="Cullen D."/>
            <person name="Grigoriev I.V."/>
            <person name="Hibbett D.S."/>
        </authorList>
    </citation>
    <scope>NUCLEOTIDE SEQUENCE [LARGE SCALE GENOMIC DNA]</scope>
    <source>
        <strain evidence="9">TFB10046</strain>
    </source>
</reference>
<evidence type="ECO:0000313" key="8">
    <source>
        <dbReference type="EMBL" id="EJD35107.1"/>
    </source>
</evidence>